<feature type="transmembrane region" description="Helical" evidence="1">
    <location>
        <begin position="126"/>
        <end position="146"/>
    </location>
</feature>
<feature type="non-terminal residue" evidence="2">
    <location>
        <position position="1"/>
    </location>
</feature>
<protein>
    <recommendedName>
        <fullName evidence="4">ABC transmembrane type-1 domain-containing protein</fullName>
    </recommendedName>
</protein>
<dbReference type="Proteomes" id="UP001432027">
    <property type="component" value="Unassembled WGS sequence"/>
</dbReference>
<proteinExistence type="predicted"/>
<keyword evidence="1" id="KW-0812">Transmembrane</keyword>
<evidence type="ECO:0000313" key="2">
    <source>
        <dbReference type="EMBL" id="GMS87457.1"/>
    </source>
</evidence>
<reference evidence="2" key="1">
    <citation type="submission" date="2023-10" db="EMBL/GenBank/DDBJ databases">
        <title>Genome assembly of Pristionchus species.</title>
        <authorList>
            <person name="Yoshida K."/>
            <person name="Sommer R.J."/>
        </authorList>
    </citation>
    <scope>NUCLEOTIDE SEQUENCE</scope>
    <source>
        <strain evidence="2">RS0144</strain>
    </source>
</reference>
<keyword evidence="1" id="KW-0472">Membrane</keyword>
<dbReference type="AlphaFoldDB" id="A0AAV5SXF0"/>
<dbReference type="PANTHER" id="PTHR22714">
    <property type="entry name" value="PROTEIN CBG02446-RELATED"/>
    <property type="match status" value="1"/>
</dbReference>
<organism evidence="2 3">
    <name type="scientific">Pristionchus entomophagus</name>
    <dbReference type="NCBI Taxonomy" id="358040"/>
    <lineage>
        <taxon>Eukaryota</taxon>
        <taxon>Metazoa</taxon>
        <taxon>Ecdysozoa</taxon>
        <taxon>Nematoda</taxon>
        <taxon>Chromadorea</taxon>
        <taxon>Rhabditida</taxon>
        <taxon>Rhabditina</taxon>
        <taxon>Diplogasteromorpha</taxon>
        <taxon>Diplogasteroidea</taxon>
        <taxon>Neodiplogasteridae</taxon>
        <taxon>Pristionchus</taxon>
    </lineage>
</organism>
<comment type="caution">
    <text evidence="2">The sequence shown here is derived from an EMBL/GenBank/DDBJ whole genome shotgun (WGS) entry which is preliminary data.</text>
</comment>
<dbReference type="EMBL" id="BTSX01000003">
    <property type="protein sequence ID" value="GMS87457.1"/>
    <property type="molecule type" value="Genomic_DNA"/>
</dbReference>
<name>A0AAV5SXF0_9BILA</name>
<evidence type="ECO:0000256" key="1">
    <source>
        <dbReference type="SAM" id="Phobius"/>
    </source>
</evidence>
<dbReference type="InterPro" id="IPR040128">
    <property type="entry name" value="T25E4.2-like"/>
</dbReference>
<gene>
    <name evidence="2" type="ORF">PENTCL1PPCAC_9632</name>
</gene>
<dbReference type="PANTHER" id="PTHR22714:SF7">
    <property type="entry name" value="SOLUTE-BINDING PROTEIN FAMILY 3_N-TERMINAL DOMAIN-CONTAINING PROTEIN"/>
    <property type="match status" value="1"/>
</dbReference>
<keyword evidence="3" id="KW-1185">Reference proteome</keyword>
<sequence length="355" mass="40035">RTDRAFNGHLWSERSNVRIQDSALRSCEILRPPTISLWNSSPGREGRRSTGGGHSLTTTPSLVCLVGFKKTRVILSVCSLYEKSELRSAHFDYSIPVTEITPVFVVREYPITLVSLLLNCLNPFQGWVWICIVAGLIIHMSLWPLLARTEIGLDLRSATHRYGDSVWAVFNDWLNGGDHQFILFSGKLLRLIFSVFQRGLLPGIYTGALLAALLAPSDNSPLKSQSDALRLLSTGSYKLIVDKAMWFYQEIVASSDPFFVGLREATRNNNIAITGSYAMVDLVKSRYFEYFPEIHFPEMSSNRGASVEDGYLSQVNLRLARANVSAYFLVDLWRFPTGCKWTCRIRALPRRRSDG</sequence>
<keyword evidence="1" id="KW-1133">Transmembrane helix</keyword>
<evidence type="ECO:0008006" key="4">
    <source>
        <dbReference type="Google" id="ProtNLM"/>
    </source>
</evidence>
<evidence type="ECO:0000313" key="3">
    <source>
        <dbReference type="Proteomes" id="UP001432027"/>
    </source>
</evidence>
<accession>A0AAV5SXF0</accession>